<protein>
    <recommendedName>
        <fullName evidence="7">HTH-type transcriptional regulator BetI</fullName>
    </recommendedName>
</protein>
<keyword evidence="3 7" id="KW-0805">Transcription regulation</keyword>
<dbReference type="GO" id="GO:0045892">
    <property type="term" value="P:negative regulation of DNA-templated transcription"/>
    <property type="evidence" value="ECO:0007669"/>
    <property type="project" value="UniProtKB-UniRule"/>
</dbReference>
<evidence type="ECO:0000256" key="4">
    <source>
        <dbReference type="ARBA" id="ARBA00023125"/>
    </source>
</evidence>
<dbReference type="GO" id="GO:0019285">
    <property type="term" value="P:glycine betaine biosynthetic process from choline"/>
    <property type="evidence" value="ECO:0007669"/>
    <property type="project" value="UniProtKB-UniRule"/>
</dbReference>
<comment type="function">
    <text evidence="7">Repressor involved in choline regulation of the bet genes.</text>
</comment>
<evidence type="ECO:0000256" key="8">
    <source>
        <dbReference type="PROSITE-ProRule" id="PRU00335"/>
    </source>
</evidence>
<dbReference type="NCBIfam" id="TIGR03384">
    <property type="entry name" value="betaine_BetI"/>
    <property type="match status" value="1"/>
</dbReference>
<reference evidence="10 11" key="1">
    <citation type="submission" date="2018-06" db="EMBL/GenBank/DDBJ databases">
        <title>Genomic Encyclopedia of Type Strains, Phase III (KMG-III): the genomes of soil and plant-associated and newly described type strains.</title>
        <authorList>
            <person name="Whitman W."/>
        </authorList>
    </citation>
    <scope>NUCLEOTIDE SEQUENCE [LARGE SCALE GENOMIC DNA]</scope>
    <source>
        <strain evidence="10 11">CECT 9025</strain>
    </source>
</reference>
<evidence type="ECO:0000259" key="9">
    <source>
        <dbReference type="PROSITE" id="PS50977"/>
    </source>
</evidence>
<dbReference type="PANTHER" id="PTHR30055">
    <property type="entry name" value="HTH-TYPE TRANSCRIPTIONAL REGULATOR RUTR"/>
    <property type="match status" value="1"/>
</dbReference>
<dbReference type="PROSITE" id="PS50977">
    <property type="entry name" value="HTH_TETR_2"/>
    <property type="match status" value="1"/>
</dbReference>
<dbReference type="UniPathway" id="UPA00529"/>
<dbReference type="HAMAP" id="MF_00768">
    <property type="entry name" value="HTH_type_BetI"/>
    <property type="match status" value="1"/>
</dbReference>
<dbReference type="InterPro" id="IPR023772">
    <property type="entry name" value="DNA-bd_HTH_TetR-type_CS"/>
</dbReference>
<dbReference type="SUPFAM" id="SSF46689">
    <property type="entry name" value="Homeodomain-like"/>
    <property type="match status" value="1"/>
</dbReference>
<dbReference type="Pfam" id="PF13977">
    <property type="entry name" value="TetR_C_6"/>
    <property type="match status" value="1"/>
</dbReference>
<dbReference type="OrthoDB" id="7618612at2"/>
<dbReference type="GO" id="GO:0003700">
    <property type="term" value="F:DNA-binding transcription factor activity"/>
    <property type="evidence" value="ECO:0007669"/>
    <property type="project" value="UniProtKB-UniRule"/>
</dbReference>
<dbReference type="SUPFAM" id="SSF48498">
    <property type="entry name" value="Tetracyclin repressor-like, C-terminal domain"/>
    <property type="match status" value="1"/>
</dbReference>
<dbReference type="PROSITE" id="PS01081">
    <property type="entry name" value="HTH_TETR_1"/>
    <property type="match status" value="1"/>
</dbReference>
<dbReference type="GO" id="GO:0000976">
    <property type="term" value="F:transcription cis-regulatory region binding"/>
    <property type="evidence" value="ECO:0007669"/>
    <property type="project" value="TreeGrafter"/>
</dbReference>
<name>A0A318SVU1_9RHOB</name>
<keyword evidence="11" id="KW-1185">Reference proteome</keyword>
<sequence>MPKLGMEPIRRAALVRATIDEIGAKGSLSVTVAQIARRAGVSSALAHHYFGAKDRIFLAAMRHLLTVYGAEVRGALAMARGPRARSEALIRASFAQSNFRPEAVAAWLNFYSLARTDPEAARLLRVYHRRLQSNLRHELAPLVGPRARDAAERIAGLIDGLYLRQGLASGDGATQRRADPDAAEAVRLVLTALDMEIAR</sequence>
<dbReference type="InterPro" id="IPR036271">
    <property type="entry name" value="Tet_transcr_reg_TetR-rel_C_sf"/>
</dbReference>
<dbReference type="InterPro" id="IPR001647">
    <property type="entry name" value="HTH_TetR"/>
</dbReference>
<dbReference type="AlphaFoldDB" id="A0A318SVU1"/>
<evidence type="ECO:0000313" key="10">
    <source>
        <dbReference type="EMBL" id="PYE85612.1"/>
    </source>
</evidence>
<dbReference type="InterPro" id="IPR017757">
    <property type="entry name" value="Tscrpt_rep_BetI"/>
</dbReference>
<keyword evidence="2 7" id="KW-0678">Repressor</keyword>
<evidence type="ECO:0000256" key="5">
    <source>
        <dbReference type="ARBA" id="ARBA00023163"/>
    </source>
</evidence>
<evidence type="ECO:0000256" key="6">
    <source>
        <dbReference type="ARBA" id="ARBA00024936"/>
    </source>
</evidence>
<comment type="pathway">
    <text evidence="1 7">Amine and polyamine biosynthesis; betaine biosynthesis via choline pathway [regulation].</text>
</comment>
<evidence type="ECO:0000256" key="2">
    <source>
        <dbReference type="ARBA" id="ARBA00022491"/>
    </source>
</evidence>
<evidence type="ECO:0000313" key="11">
    <source>
        <dbReference type="Proteomes" id="UP000248311"/>
    </source>
</evidence>
<dbReference type="Pfam" id="PF00440">
    <property type="entry name" value="TetR_N"/>
    <property type="match status" value="1"/>
</dbReference>
<accession>A0A318SVU1</accession>
<dbReference type="EMBL" id="QJTE01000001">
    <property type="protein sequence ID" value="PYE85612.1"/>
    <property type="molecule type" value="Genomic_DNA"/>
</dbReference>
<dbReference type="InterPro" id="IPR009057">
    <property type="entry name" value="Homeodomain-like_sf"/>
</dbReference>
<keyword evidence="5 7" id="KW-0804">Transcription</keyword>
<dbReference type="NCBIfam" id="NF001978">
    <property type="entry name" value="PRK00767.1"/>
    <property type="match status" value="1"/>
</dbReference>
<feature type="DNA-binding region" description="H-T-H motif" evidence="7 8">
    <location>
        <begin position="31"/>
        <end position="50"/>
    </location>
</feature>
<evidence type="ECO:0000256" key="7">
    <source>
        <dbReference type="HAMAP-Rule" id="MF_00768"/>
    </source>
</evidence>
<dbReference type="Gene3D" id="1.10.357.10">
    <property type="entry name" value="Tetracycline Repressor, domain 2"/>
    <property type="match status" value="1"/>
</dbReference>
<dbReference type="Proteomes" id="UP000248311">
    <property type="component" value="Unassembled WGS sequence"/>
</dbReference>
<feature type="domain" description="HTH tetR-type" evidence="9">
    <location>
        <begin position="8"/>
        <end position="68"/>
    </location>
</feature>
<dbReference type="RefSeq" id="WP_110812654.1">
    <property type="nucleotide sequence ID" value="NZ_QJTE01000001.1"/>
</dbReference>
<proteinExistence type="inferred from homology"/>
<keyword evidence="4 7" id="KW-0238">DNA-binding</keyword>
<comment type="function">
    <text evidence="6">Repressor involved in the biosynthesis of the osmoprotectant glycine betaine. It represses transcription of the choline transporter BetT and the genes of BetAB involved in the synthesis of glycine betaine.</text>
</comment>
<organism evidence="10 11">
    <name type="scientific">Pseudoroseicyclus aestuarii</name>
    <dbReference type="NCBI Taxonomy" id="1795041"/>
    <lineage>
        <taxon>Bacteria</taxon>
        <taxon>Pseudomonadati</taxon>
        <taxon>Pseudomonadota</taxon>
        <taxon>Alphaproteobacteria</taxon>
        <taxon>Rhodobacterales</taxon>
        <taxon>Paracoccaceae</taxon>
        <taxon>Pseudoroseicyclus</taxon>
    </lineage>
</organism>
<gene>
    <name evidence="7" type="primary">betI</name>
    <name evidence="10" type="ORF">DFP88_101280</name>
</gene>
<evidence type="ECO:0000256" key="3">
    <source>
        <dbReference type="ARBA" id="ARBA00023015"/>
    </source>
</evidence>
<dbReference type="PANTHER" id="PTHR30055:SF234">
    <property type="entry name" value="HTH-TYPE TRANSCRIPTIONAL REGULATOR BETI"/>
    <property type="match status" value="1"/>
</dbReference>
<dbReference type="InterPro" id="IPR050109">
    <property type="entry name" value="HTH-type_TetR-like_transc_reg"/>
</dbReference>
<comment type="caution">
    <text evidence="10">The sequence shown here is derived from an EMBL/GenBank/DDBJ whole genome shotgun (WGS) entry which is preliminary data.</text>
</comment>
<dbReference type="InterPro" id="IPR039538">
    <property type="entry name" value="BetI_C"/>
</dbReference>
<evidence type="ECO:0000256" key="1">
    <source>
        <dbReference type="ARBA" id="ARBA00004719"/>
    </source>
</evidence>